<sequence>MARKNYSEEFRRQAVDLYESTPGATVRGIAEDLGIVRGTLRQWLEVYGTGRKTADDGTLTSSPSQADHPASVAPVGETPQQRIVRLEADNAALRAERTKLTTEREILQRAAKYFAGGDALVSRFQFVADNSTTYPVKRLCQLLEVERSSYYAWRAGAPARAQRAADDAELEARIRVVHEVDNTVGAPRITAELNDGVSESERVNHKRVARVMRAANIAGYVKKRRVRTTIPEPSGQKYPDLLKRDFTAEGINRRYVDDITYLPIADGSNLYLATVIDCYSRRLAGWAVANHMRTELVEDALKAAAATRGSLKGAVFHSDHGSVYCSKDYAKLCKKLGVTQSMGAVGTSADNALAESFNATMKREVLQDAACWSDELACRRQVFKWAARYNTKRRHSWCRYTSPLTFETSSTVTLQPAA</sequence>
<accession>A0A444BBC6</accession>
<dbReference type="InterPro" id="IPR048020">
    <property type="entry name" value="Transpos_IS3"/>
</dbReference>
<dbReference type="Pfam" id="PF01527">
    <property type="entry name" value="HTH_Tnp_1"/>
    <property type="match status" value="1"/>
</dbReference>
<feature type="domain" description="Integrase catalytic" evidence="4">
    <location>
        <begin position="235"/>
        <end position="411"/>
    </location>
</feature>
<dbReference type="GO" id="GO:0004803">
    <property type="term" value="F:transposase activity"/>
    <property type="evidence" value="ECO:0007669"/>
    <property type="project" value="InterPro"/>
</dbReference>
<dbReference type="SUPFAM" id="SSF53098">
    <property type="entry name" value="Ribonuclease H-like"/>
    <property type="match status" value="1"/>
</dbReference>
<evidence type="ECO:0000259" key="4">
    <source>
        <dbReference type="PROSITE" id="PS50994"/>
    </source>
</evidence>
<name>A0A444BBC6_9MICO</name>
<dbReference type="Pfam" id="PF13276">
    <property type="entry name" value="HTH_21"/>
    <property type="match status" value="1"/>
</dbReference>
<protein>
    <submittedName>
        <fullName evidence="5">IS3 family transposase</fullName>
    </submittedName>
</protein>
<evidence type="ECO:0000256" key="3">
    <source>
        <dbReference type="SAM" id="MobiDB-lite"/>
    </source>
</evidence>
<dbReference type="InterPro" id="IPR009057">
    <property type="entry name" value="Homeodomain-like_sf"/>
</dbReference>
<dbReference type="GO" id="GO:0015074">
    <property type="term" value="P:DNA integration"/>
    <property type="evidence" value="ECO:0007669"/>
    <property type="project" value="InterPro"/>
</dbReference>
<evidence type="ECO:0000313" key="5">
    <source>
        <dbReference type="EMBL" id="RWU85751.1"/>
    </source>
</evidence>
<evidence type="ECO:0000256" key="1">
    <source>
        <dbReference type="ARBA" id="ARBA00002286"/>
    </source>
</evidence>
<dbReference type="GO" id="GO:0006313">
    <property type="term" value="P:DNA transposition"/>
    <property type="evidence" value="ECO:0007669"/>
    <property type="project" value="InterPro"/>
</dbReference>
<dbReference type="OrthoDB" id="4281720at2"/>
<organism evidence="5 6">
    <name type="scientific">Janibacter hoylei PVAS-1</name>
    <dbReference type="NCBI Taxonomy" id="1210046"/>
    <lineage>
        <taxon>Bacteria</taxon>
        <taxon>Bacillati</taxon>
        <taxon>Actinomycetota</taxon>
        <taxon>Actinomycetes</taxon>
        <taxon>Micrococcales</taxon>
        <taxon>Intrasporangiaceae</taxon>
        <taxon>Janibacter</taxon>
    </lineage>
</organism>
<dbReference type="Gene3D" id="3.30.420.10">
    <property type="entry name" value="Ribonuclease H-like superfamily/Ribonuclease H"/>
    <property type="match status" value="1"/>
</dbReference>
<dbReference type="GO" id="GO:0003677">
    <property type="term" value="F:DNA binding"/>
    <property type="evidence" value="ECO:0007669"/>
    <property type="project" value="InterPro"/>
</dbReference>
<dbReference type="InterPro" id="IPR050900">
    <property type="entry name" value="Transposase_IS3/IS150/IS904"/>
</dbReference>
<dbReference type="Pfam" id="PF00665">
    <property type="entry name" value="rve"/>
    <property type="match status" value="1"/>
</dbReference>
<proteinExistence type="predicted"/>
<dbReference type="InterPro" id="IPR036397">
    <property type="entry name" value="RNaseH_sf"/>
</dbReference>
<dbReference type="EMBL" id="PIPF01000001">
    <property type="protein sequence ID" value="RWU85751.1"/>
    <property type="molecule type" value="Genomic_DNA"/>
</dbReference>
<dbReference type="SUPFAM" id="SSF46689">
    <property type="entry name" value="Homeodomain-like"/>
    <property type="match status" value="1"/>
</dbReference>
<dbReference type="InterPro" id="IPR002514">
    <property type="entry name" value="Transposase_8"/>
</dbReference>
<dbReference type="NCBIfam" id="NF033516">
    <property type="entry name" value="transpos_IS3"/>
    <property type="match status" value="1"/>
</dbReference>
<dbReference type="InterPro" id="IPR025948">
    <property type="entry name" value="HTH-like_dom"/>
</dbReference>
<dbReference type="PROSITE" id="PS50994">
    <property type="entry name" value="INTEGRASE"/>
    <property type="match status" value="1"/>
</dbReference>
<dbReference type="InterPro" id="IPR001584">
    <property type="entry name" value="Integrase_cat-core"/>
</dbReference>
<feature type="region of interest" description="Disordered" evidence="3">
    <location>
        <begin position="54"/>
        <end position="76"/>
    </location>
</feature>
<dbReference type="PANTHER" id="PTHR46889">
    <property type="entry name" value="TRANSPOSASE INSF FOR INSERTION SEQUENCE IS3B-RELATED"/>
    <property type="match status" value="1"/>
</dbReference>
<comment type="function">
    <text evidence="1">Involved in the transposition of the insertion sequence.</text>
</comment>
<evidence type="ECO:0000256" key="2">
    <source>
        <dbReference type="SAM" id="Coils"/>
    </source>
</evidence>
<dbReference type="Proteomes" id="UP000288711">
    <property type="component" value="Unassembled WGS sequence"/>
</dbReference>
<keyword evidence="6" id="KW-1185">Reference proteome</keyword>
<dbReference type="AlphaFoldDB" id="A0A444BBC6"/>
<feature type="coiled-coil region" evidence="2">
    <location>
        <begin position="83"/>
        <end position="110"/>
    </location>
</feature>
<comment type="caution">
    <text evidence="5">The sequence shown here is derived from an EMBL/GenBank/DDBJ whole genome shotgun (WGS) entry which is preliminary data.</text>
</comment>
<dbReference type="Gene3D" id="1.10.10.60">
    <property type="entry name" value="Homeodomain-like"/>
    <property type="match status" value="1"/>
</dbReference>
<reference evidence="5 6" key="1">
    <citation type="journal article" date="2009" name="Int. J. Syst. Evol. Microbiol.">
        <title>Janibacter hoylei sp. nov., Bacillus isronensis sp. nov. and Bacillus aryabhattai sp. nov., isolated from cryotubes used for collecting air from the upper atmosphere.</title>
        <authorList>
            <person name="Shivaji S."/>
            <person name="Chaturvedi P."/>
            <person name="Begum Z."/>
            <person name="Pindi P.K."/>
            <person name="Manorama R."/>
            <person name="Padmanaban D.A."/>
            <person name="Shouche Y.S."/>
            <person name="Pawar S."/>
            <person name="Vaishampayan P."/>
            <person name="Dutt C.B."/>
            <person name="Datta G.N."/>
            <person name="Manchanda R.K."/>
            <person name="Rao U.R."/>
            <person name="Bhargava P.M."/>
            <person name="Narlikar J.V."/>
        </authorList>
    </citation>
    <scope>NUCLEOTIDE SEQUENCE [LARGE SCALE GENOMIC DNA]</scope>
    <source>
        <strain evidence="5 6">PVAS-1</strain>
    </source>
</reference>
<keyword evidence="2" id="KW-0175">Coiled coil</keyword>
<evidence type="ECO:0000313" key="6">
    <source>
        <dbReference type="Proteomes" id="UP000288711"/>
    </source>
</evidence>
<dbReference type="InterPro" id="IPR012337">
    <property type="entry name" value="RNaseH-like_sf"/>
</dbReference>
<dbReference type="PANTHER" id="PTHR46889:SF4">
    <property type="entry name" value="TRANSPOSASE INSO FOR INSERTION SEQUENCE ELEMENT IS911B-RELATED"/>
    <property type="match status" value="1"/>
</dbReference>
<gene>
    <name evidence="5" type="ORF">CWN80_01960</name>
</gene>